<organism evidence="3 4">
    <name type="scientific">Echinicola rosea</name>
    <dbReference type="NCBI Taxonomy" id="1807691"/>
    <lineage>
        <taxon>Bacteria</taxon>
        <taxon>Pseudomonadati</taxon>
        <taxon>Bacteroidota</taxon>
        <taxon>Cytophagia</taxon>
        <taxon>Cytophagales</taxon>
        <taxon>Cyclobacteriaceae</taxon>
        <taxon>Echinicola</taxon>
    </lineage>
</organism>
<proteinExistence type="predicted"/>
<dbReference type="PROSITE" id="PS50894">
    <property type="entry name" value="HPT"/>
    <property type="match status" value="1"/>
</dbReference>
<comment type="caution">
    <text evidence="3">The sequence shown here is derived from an EMBL/GenBank/DDBJ whole genome shotgun (WGS) entry which is preliminary data.</text>
</comment>
<dbReference type="SUPFAM" id="SSF47226">
    <property type="entry name" value="Histidine-containing phosphotransfer domain, HPT domain"/>
    <property type="match status" value="1"/>
</dbReference>
<name>A0ABQ1UUH3_9BACT</name>
<keyword evidence="4" id="KW-1185">Reference proteome</keyword>
<gene>
    <name evidence="3" type="ORF">GCM10011339_14240</name>
</gene>
<dbReference type="Gene3D" id="1.20.120.160">
    <property type="entry name" value="HPT domain"/>
    <property type="match status" value="1"/>
</dbReference>
<evidence type="ECO:0000259" key="2">
    <source>
        <dbReference type="PROSITE" id="PS50894"/>
    </source>
</evidence>
<sequence>MINTMPNMIKSRNINMDKVHEMSEGDLEFQKELLQAIASSVEELKDRYTEAMVQRDEDLLHQARHKVRPTVTIFELRNLSQVLDEGKQVIRHDESEDKVNDHHDQFLKAIDELLREIYEMSN</sequence>
<dbReference type="InterPro" id="IPR036641">
    <property type="entry name" value="HPT_dom_sf"/>
</dbReference>
<evidence type="ECO:0000256" key="1">
    <source>
        <dbReference type="PROSITE-ProRule" id="PRU00110"/>
    </source>
</evidence>
<evidence type="ECO:0000313" key="3">
    <source>
        <dbReference type="EMBL" id="GGF27283.1"/>
    </source>
</evidence>
<keyword evidence="1" id="KW-0597">Phosphoprotein</keyword>
<reference evidence="4" key="1">
    <citation type="journal article" date="2019" name="Int. J. Syst. Evol. Microbiol.">
        <title>The Global Catalogue of Microorganisms (GCM) 10K type strain sequencing project: providing services to taxonomists for standard genome sequencing and annotation.</title>
        <authorList>
            <consortium name="The Broad Institute Genomics Platform"/>
            <consortium name="The Broad Institute Genome Sequencing Center for Infectious Disease"/>
            <person name="Wu L."/>
            <person name="Ma J."/>
        </authorList>
    </citation>
    <scope>NUCLEOTIDE SEQUENCE [LARGE SCALE GENOMIC DNA]</scope>
    <source>
        <strain evidence="4">CGMCC 1.15407</strain>
    </source>
</reference>
<dbReference type="InterPro" id="IPR008207">
    <property type="entry name" value="Sig_transdc_His_kin_Hpt_dom"/>
</dbReference>
<feature type="domain" description="HPt" evidence="2">
    <location>
        <begin position="26"/>
        <end position="122"/>
    </location>
</feature>
<accession>A0ABQ1UUH3</accession>
<protein>
    <recommendedName>
        <fullName evidence="2">HPt domain-containing protein</fullName>
    </recommendedName>
</protein>
<dbReference type="Proteomes" id="UP000647339">
    <property type="component" value="Unassembled WGS sequence"/>
</dbReference>
<feature type="modified residue" description="Phosphohistidine" evidence="1">
    <location>
        <position position="65"/>
    </location>
</feature>
<dbReference type="EMBL" id="BMIU01000005">
    <property type="protein sequence ID" value="GGF27283.1"/>
    <property type="molecule type" value="Genomic_DNA"/>
</dbReference>
<evidence type="ECO:0000313" key="4">
    <source>
        <dbReference type="Proteomes" id="UP000647339"/>
    </source>
</evidence>